<keyword evidence="2" id="KW-1185">Reference proteome</keyword>
<comment type="caution">
    <text evidence="1">The sequence shown here is derived from an EMBL/GenBank/DDBJ whole genome shotgun (WGS) entry which is preliminary data.</text>
</comment>
<dbReference type="EMBL" id="VNHS01000008">
    <property type="protein sequence ID" value="TYP72473.1"/>
    <property type="molecule type" value="Genomic_DNA"/>
</dbReference>
<name>A0A5S5C3C5_9BACL</name>
<dbReference type="RefSeq" id="WP_148931100.1">
    <property type="nucleotide sequence ID" value="NZ_VNHS01000008.1"/>
</dbReference>
<gene>
    <name evidence="1" type="ORF">BCM02_108127</name>
</gene>
<accession>A0A5S5C3C5</accession>
<sequence length="100" mass="11346">MKIIVDPTAARWYKEELAANDGEQLQIFVYLGGCGSVQPGLSLGIVKKPSDAPRMSAVEAGVEFYMLEDQLWYLDNRDLQILFDAKRDMSYIHVDGEKFE</sequence>
<dbReference type="InterPro" id="IPR035903">
    <property type="entry name" value="HesB-like_dom_sf"/>
</dbReference>
<reference evidence="1 2" key="1">
    <citation type="submission" date="2019-07" db="EMBL/GenBank/DDBJ databases">
        <title>Genomic Encyclopedia of Type Strains, Phase III (KMG-III): the genomes of soil and plant-associated and newly described type strains.</title>
        <authorList>
            <person name="Whitman W."/>
        </authorList>
    </citation>
    <scope>NUCLEOTIDE SEQUENCE [LARGE SCALE GENOMIC DNA]</scope>
    <source>
        <strain evidence="1 2">BL24</strain>
    </source>
</reference>
<proteinExistence type="predicted"/>
<protein>
    <submittedName>
        <fullName evidence="1">Uncharacterized protein YneR</fullName>
    </submittedName>
</protein>
<evidence type="ECO:0000313" key="1">
    <source>
        <dbReference type="EMBL" id="TYP72473.1"/>
    </source>
</evidence>
<dbReference type="AlphaFoldDB" id="A0A5S5C3C5"/>
<organism evidence="1 2">
    <name type="scientific">Paenibacillus methanolicus</name>
    <dbReference type="NCBI Taxonomy" id="582686"/>
    <lineage>
        <taxon>Bacteria</taxon>
        <taxon>Bacillati</taxon>
        <taxon>Bacillota</taxon>
        <taxon>Bacilli</taxon>
        <taxon>Bacillales</taxon>
        <taxon>Paenibacillaceae</taxon>
        <taxon>Paenibacillus</taxon>
    </lineage>
</organism>
<dbReference type="SUPFAM" id="SSF89360">
    <property type="entry name" value="HesB-like domain"/>
    <property type="match status" value="1"/>
</dbReference>
<dbReference type="Proteomes" id="UP000323257">
    <property type="component" value="Unassembled WGS sequence"/>
</dbReference>
<dbReference type="OrthoDB" id="1645729at2"/>
<evidence type="ECO:0000313" key="2">
    <source>
        <dbReference type="Proteomes" id="UP000323257"/>
    </source>
</evidence>